<dbReference type="InterPro" id="IPR034904">
    <property type="entry name" value="FSCA_dom_sf"/>
</dbReference>
<dbReference type="AlphaFoldDB" id="A0A644TXA6"/>
<gene>
    <name evidence="1" type="ORF">SDC9_16594</name>
</gene>
<dbReference type="EMBL" id="VSSQ01000055">
    <property type="protein sequence ID" value="MPL70832.1"/>
    <property type="molecule type" value="Genomic_DNA"/>
</dbReference>
<reference evidence="1" key="1">
    <citation type="submission" date="2019-08" db="EMBL/GenBank/DDBJ databases">
        <authorList>
            <person name="Kucharzyk K."/>
            <person name="Murdoch R.W."/>
            <person name="Higgins S."/>
            <person name="Loffler F."/>
        </authorList>
    </citation>
    <scope>NUCLEOTIDE SEQUENCE</scope>
</reference>
<sequence>MDPAIQKKIDAALAGAIEPQSELPIVDLGLVSNVRYSEALSSIEITLARGFPQGMCKACAAIDIVTAEGLERRTREAFEKEFPGFKIIVS</sequence>
<evidence type="ECO:0000313" key="1">
    <source>
        <dbReference type="EMBL" id="MPL70832.1"/>
    </source>
</evidence>
<dbReference type="SUPFAM" id="SSF117916">
    <property type="entry name" value="Fe-S cluster assembly (FSCA) domain-like"/>
    <property type="match status" value="1"/>
</dbReference>
<organism evidence="1">
    <name type="scientific">bioreactor metagenome</name>
    <dbReference type="NCBI Taxonomy" id="1076179"/>
    <lineage>
        <taxon>unclassified sequences</taxon>
        <taxon>metagenomes</taxon>
        <taxon>ecological metagenomes</taxon>
    </lineage>
</organism>
<name>A0A644TXA6_9ZZZZ</name>
<proteinExistence type="predicted"/>
<accession>A0A644TXA6</accession>
<comment type="caution">
    <text evidence="1">The sequence shown here is derived from an EMBL/GenBank/DDBJ whole genome shotgun (WGS) entry which is preliminary data.</text>
</comment>
<evidence type="ECO:0008006" key="2">
    <source>
        <dbReference type="Google" id="ProtNLM"/>
    </source>
</evidence>
<protein>
    <recommendedName>
        <fullName evidence="2">MIP18 family-like domain-containing protein</fullName>
    </recommendedName>
</protein>
<dbReference type="Gene3D" id="3.30.300.130">
    <property type="entry name" value="Fe-S cluster assembly (FSCA)"/>
    <property type="match status" value="1"/>
</dbReference>